<proteinExistence type="predicted"/>
<dbReference type="Gene3D" id="3.40.50.1820">
    <property type="entry name" value="alpha/beta hydrolase"/>
    <property type="match status" value="1"/>
</dbReference>
<keyword evidence="3" id="KW-1185">Reference proteome</keyword>
<dbReference type="PANTHER" id="PTHR22753">
    <property type="entry name" value="TRANSMEMBRANE PROTEIN 68"/>
    <property type="match status" value="1"/>
</dbReference>
<dbReference type="PANTHER" id="PTHR22753:SF14">
    <property type="entry name" value="MONOACYLGLYCEROL_DIACYLGLYCEROL O-ACYLTRANSFERASE"/>
    <property type="match status" value="1"/>
</dbReference>
<dbReference type="InterPro" id="IPR000073">
    <property type="entry name" value="AB_hydrolase_1"/>
</dbReference>
<name>A0ABQ5PUT6_9BACT</name>
<feature type="domain" description="Serine aminopeptidase S33" evidence="1">
    <location>
        <begin position="56"/>
        <end position="211"/>
    </location>
</feature>
<sequence length="261" mass="28206">MPPPAPVLQRTPADRPLLVLLPGMDGTGLMFEPFVAALGHSGFEARVMRYPAALTSYPACIHHARTLLPRDRPFLLLGESFSGPVAVALAAEAPENLVGLVLCGTFARNPRPGLAWAASLLGILPSRLPLFLIRFLLLGRWATEPLLARVQALLPQVPAGTLKSRLRSVVAVDETPLLARLRVPTLALVGAQDRLVPPVATEWLRAHLPNLDIARLQGPHWLLQTRPDAAVKAIEAFLERLPKGTEVEPEPLVAVETDPST</sequence>
<dbReference type="Pfam" id="PF12146">
    <property type="entry name" value="Hydrolase_4"/>
    <property type="match status" value="1"/>
</dbReference>
<protein>
    <recommendedName>
        <fullName evidence="1">Serine aminopeptidase S33 domain-containing protein</fullName>
    </recommendedName>
</protein>
<gene>
    <name evidence="2" type="ORF">GETHED_02930</name>
</gene>
<dbReference type="SUPFAM" id="SSF53474">
    <property type="entry name" value="alpha/beta-Hydrolases"/>
    <property type="match status" value="1"/>
</dbReference>
<reference evidence="2" key="1">
    <citation type="journal article" date="2023" name="Antonie Van Leeuwenhoek">
        <title>Mesoterricola silvestris gen. nov., sp. nov., Mesoterricola sediminis sp. nov., Geothrix oryzae sp. nov., Geothrix edaphica sp. nov., Geothrix rubra sp. nov., and Geothrix limicola sp. nov., six novel members of Acidobacteriota isolated from soils.</title>
        <authorList>
            <person name="Itoh H."/>
            <person name="Sugisawa Y."/>
            <person name="Mise K."/>
            <person name="Xu Z."/>
            <person name="Kuniyasu M."/>
            <person name="Ushijima N."/>
            <person name="Kawano K."/>
            <person name="Kobayashi E."/>
            <person name="Shiratori Y."/>
            <person name="Masuda Y."/>
            <person name="Senoo K."/>
        </authorList>
    </citation>
    <scope>NUCLEOTIDE SEQUENCE</scope>
    <source>
        <strain evidence="2">Red802</strain>
    </source>
</reference>
<dbReference type="EMBL" id="BSDC01000001">
    <property type="protein sequence ID" value="GLH65929.1"/>
    <property type="molecule type" value="Genomic_DNA"/>
</dbReference>
<evidence type="ECO:0000313" key="3">
    <source>
        <dbReference type="Proteomes" id="UP001165044"/>
    </source>
</evidence>
<evidence type="ECO:0000313" key="2">
    <source>
        <dbReference type="EMBL" id="GLH65929.1"/>
    </source>
</evidence>
<dbReference type="RefSeq" id="WP_285606020.1">
    <property type="nucleotide sequence ID" value="NZ_BSDC01000001.1"/>
</dbReference>
<accession>A0ABQ5PUT6</accession>
<dbReference type="Proteomes" id="UP001165044">
    <property type="component" value="Unassembled WGS sequence"/>
</dbReference>
<organism evidence="2 3">
    <name type="scientific">Geothrix edaphica</name>
    <dbReference type="NCBI Taxonomy" id="2927976"/>
    <lineage>
        <taxon>Bacteria</taxon>
        <taxon>Pseudomonadati</taxon>
        <taxon>Acidobacteriota</taxon>
        <taxon>Holophagae</taxon>
        <taxon>Holophagales</taxon>
        <taxon>Holophagaceae</taxon>
        <taxon>Geothrix</taxon>
    </lineage>
</organism>
<dbReference type="InterPro" id="IPR022742">
    <property type="entry name" value="Hydrolase_4"/>
</dbReference>
<dbReference type="InterPro" id="IPR029058">
    <property type="entry name" value="AB_hydrolase_fold"/>
</dbReference>
<dbReference type="PRINTS" id="PR00111">
    <property type="entry name" value="ABHYDROLASE"/>
</dbReference>
<evidence type="ECO:0000259" key="1">
    <source>
        <dbReference type="Pfam" id="PF12146"/>
    </source>
</evidence>
<comment type="caution">
    <text evidence="2">The sequence shown here is derived from an EMBL/GenBank/DDBJ whole genome shotgun (WGS) entry which is preliminary data.</text>
</comment>